<reference evidence="1" key="1">
    <citation type="submission" date="2019-07" db="EMBL/GenBank/DDBJ databases">
        <title>Phylogenomic Reclassification of ATCC Bacillus Strains and Various Taxa within the Genus Bacillus.</title>
        <authorList>
            <person name="Riojas M.A."/>
            <person name="Frank A.M."/>
            <person name="Fenn S.L."/>
            <person name="King S."/>
            <person name="Brower S."/>
            <person name="Hazbon M.H."/>
        </authorList>
    </citation>
    <scope>NUCLEOTIDE SEQUENCE</scope>
    <source>
        <strain evidence="1">ATCC 27142</strain>
    </source>
</reference>
<proteinExistence type="predicted"/>
<comment type="caution">
    <text evidence="1">The sequence shown here is derived from an EMBL/GenBank/DDBJ whole genome shotgun (WGS) entry which is preliminary data.</text>
</comment>
<evidence type="ECO:0000313" key="1">
    <source>
        <dbReference type="EMBL" id="MDR4250710.1"/>
    </source>
</evidence>
<evidence type="ECO:0000313" key="2">
    <source>
        <dbReference type="Proteomes" id="UP001182042"/>
    </source>
</evidence>
<gene>
    <name evidence="1" type="ORF">FO508_10175</name>
</gene>
<organism evidence="1 2">
    <name type="scientific">Bacillus pumilus</name>
    <name type="common">Bacillus mesentericus</name>
    <dbReference type="NCBI Taxonomy" id="1408"/>
    <lineage>
        <taxon>Bacteria</taxon>
        <taxon>Bacillati</taxon>
        <taxon>Bacillota</taxon>
        <taxon>Bacilli</taxon>
        <taxon>Bacillales</taxon>
        <taxon>Bacillaceae</taxon>
        <taxon>Bacillus</taxon>
    </lineage>
</organism>
<protein>
    <submittedName>
        <fullName evidence="1">Uncharacterized protein</fullName>
    </submittedName>
</protein>
<name>A0AAE3WKK0_BACPU</name>
<dbReference type="Proteomes" id="UP001182042">
    <property type="component" value="Unassembled WGS sequence"/>
</dbReference>
<dbReference type="EMBL" id="VKQA01000002">
    <property type="protein sequence ID" value="MDR4250710.1"/>
    <property type="molecule type" value="Genomic_DNA"/>
</dbReference>
<dbReference type="RefSeq" id="WP_309415802.1">
    <property type="nucleotide sequence ID" value="NZ_CP187659.1"/>
</dbReference>
<accession>A0AAE3WKK0</accession>
<dbReference type="AlphaFoldDB" id="A0AAE3WKK0"/>
<sequence>MAIFPMRQTITVKRLSSERDVWGNPINEAEELTLKCRIDEGSTAVKSRNNGVTKSEETVASARILLDRLADVRYTDVISYTNELGETMEKRPKEINVKRHIGGKAILTEVLL</sequence>